<accession>M1XR34</accession>
<name>M1XR34_NATM8</name>
<feature type="domain" description="DUF8113" evidence="2">
    <location>
        <begin position="4"/>
        <end position="92"/>
    </location>
</feature>
<evidence type="ECO:0000259" key="2">
    <source>
        <dbReference type="Pfam" id="PF26418"/>
    </source>
</evidence>
<evidence type="ECO:0000256" key="1">
    <source>
        <dbReference type="SAM" id="MobiDB-lite"/>
    </source>
</evidence>
<keyword evidence="4" id="KW-1185">Reference proteome</keyword>
<dbReference type="Pfam" id="PF26418">
    <property type="entry name" value="DUF8113"/>
    <property type="match status" value="1"/>
</dbReference>
<organism evidence="3 4">
    <name type="scientific">Natronomonas moolapensis (strain DSM 18674 / CECT 7526 / JCM 14361 / 8.8.11)</name>
    <dbReference type="NCBI Taxonomy" id="268739"/>
    <lineage>
        <taxon>Archaea</taxon>
        <taxon>Methanobacteriati</taxon>
        <taxon>Methanobacteriota</taxon>
        <taxon>Stenosarchaea group</taxon>
        <taxon>Halobacteria</taxon>
        <taxon>Halobacteriales</taxon>
        <taxon>Natronomonadaceae</taxon>
        <taxon>Natronomonas</taxon>
    </lineage>
</organism>
<dbReference type="GeneID" id="14652565"/>
<dbReference type="OrthoDB" id="331012at2157"/>
<dbReference type="KEGG" id="nmo:Nmlp_2490"/>
<gene>
    <name evidence="3" type="ordered locus">Nmlp_2490</name>
</gene>
<dbReference type="AlphaFoldDB" id="M1XR34"/>
<feature type="region of interest" description="Disordered" evidence="1">
    <location>
        <begin position="90"/>
        <end position="112"/>
    </location>
</feature>
<evidence type="ECO:0000313" key="3">
    <source>
        <dbReference type="EMBL" id="CCQ36656.1"/>
    </source>
</evidence>
<dbReference type="EMBL" id="HF582854">
    <property type="protein sequence ID" value="CCQ36656.1"/>
    <property type="molecule type" value="Genomic_DNA"/>
</dbReference>
<reference evidence="3 4" key="1">
    <citation type="journal article" date="2013" name="Genome Announc.">
        <title>Genome of the haloarchaeon Natronomonas moolapensis, a neutrophilic member of a previously haloalkaliphilic genus.</title>
        <authorList>
            <person name="Dyall-Smith M.L."/>
            <person name="Pfeiffer F."/>
            <person name="Oberwinkler T."/>
            <person name="Klee K."/>
            <person name="Rampp M."/>
            <person name="Palm P."/>
            <person name="Gross K."/>
            <person name="Schuster S.C."/>
            <person name="Oesterhelt D."/>
        </authorList>
    </citation>
    <scope>NUCLEOTIDE SEQUENCE [LARGE SCALE GENOMIC DNA]</scope>
    <source>
        <strain evidence="4">DSM 18674 / JCM 14361 / 8.8.11</strain>
    </source>
</reference>
<dbReference type="RefSeq" id="WP_015409451.1">
    <property type="nucleotide sequence ID" value="NC_020388.1"/>
</dbReference>
<sequence length="112" mass="11485">MTDDSDTAFETERRAAQELLADDSITALYVGVVSDGDALETTFAQTAEDPQREGLQALSLLAAHVRLVANEAGVDPAAVAGDAATLAGRMDELSPGELADARDDGGAGPDPE</sequence>
<dbReference type="eggNOG" id="arCOG11802">
    <property type="taxonomic scope" value="Archaea"/>
</dbReference>
<evidence type="ECO:0000313" key="4">
    <source>
        <dbReference type="Proteomes" id="UP000011867"/>
    </source>
</evidence>
<protein>
    <recommendedName>
        <fullName evidence="2">DUF8113 domain-containing protein</fullName>
    </recommendedName>
</protein>
<dbReference type="Proteomes" id="UP000011867">
    <property type="component" value="Chromosome"/>
</dbReference>
<dbReference type="HOGENOM" id="CLU_159081_0_0_2"/>
<proteinExistence type="predicted"/>
<dbReference type="InterPro" id="IPR058426">
    <property type="entry name" value="DUF8113"/>
</dbReference>